<sequence length="704" mass="81426">MEEIQRVYPKYKKDPNDKDALEVLQSVTDFILHLANSLKATWSEVVGQENTNAINLHFVFIVPTEWEYTIREDIIRPIFIAAGLISNTDHPNRLLLFTKLESVIQLIQHPKFGVTEKIKVSTQYIMCSAVQLEDSSIIKFDAFEFEHCGIGLSSSSTLVPRVSKSVTLKIDFKKVKTSLKKLIQEIGIPQENISDEGIESVIKRFLSMEVEFHKNNLSKKTSYPFKKLDQNEWRELSSRQLDIIRSITLAKIYENIFVSIVNDLESSIQEVLSYSFSKIRSLITIKEAFYDGLTVFPSLFEWISIALNNIGRKLNYNMFVFTDNRGFLKLRSASIIEGASRKMLEKIKISDAIIPPNVIRRDTLEDGSTASILHKDDPDIVITIAPNVNIPTTLKVERRIISFLEEHLDAALQYFTKYDRRIEKKKFNNLATRQKTKHYVKIAYKRANICKLECCKRSQRKENIYETHELFSHMTQIRLRKKTKDLLGDKVCSKKSKLQTQQKKYIKAFLVMYFGYLNQLIKDQSAEYIEYENKTISHVLLLEKRLLRSIIGTKKELKELLIASDLFQNEVKTKKLKIITHGEGILPALQHELGINLALKSYYVLSQLHTTYIQVTLYQVVQTTEMDEEASAIIIQNETLPIESIYDSLCKYMWTHAELDKNLIQCCTLHQEGFSSLKNHKFFTTKVKAFIVKKVVLNCLLTSI</sequence>
<comment type="caution">
    <text evidence="1">The sequence shown here is derived from an EMBL/GenBank/DDBJ whole genome shotgun (WGS) entry which is preliminary data.</text>
</comment>
<keyword evidence="2" id="KW-1185">Reference proteome</keyword>
<dbReference type="EMBL" id="JAEPRE010000002">
    <property type="protein sequence ID" value="KAG2237884.1"/>
    <property type="molecule type" value="Genomic_DNA"/>
</dbReference>
<protein>
    <submittedName>
        <fullName evidence="1">Uncharacterized protein</fullName>
    </submittedName>
</protein>
<proteinExistence type="predicted"/>
<evidence type="ECO:0000313" key="1">
    <source>
        <dbReference type="EMBL" id="KAG2237884.1"/>
    </source>
</evidence>
<reference evidence="1" key="1">
    <citation type="submission" date="2021-01" db="EMBL/GenBank/DDBJ databases">
        <title>Metabolic potential, ecology and presence of endohyphal bacteria is reflected in genomic diversity of Mucoromycotina.</title>
        <authorList>
            <person name="Muszewska A."/>
            <person name="Okrasinska A."/>
            <person name="Steczkiewicz K."/>
            <person name="Drgas O."/>
            <person name="Orlowska M."/>
            <person name="Perlinska-Lenart U."/>
            <person name="Aleksandrzak-Piekarczyk T."/>
            <person name="Szatraj K."/>
            <person name="Zielenkiewicz U."/>
            <person name="Pilsyk S."/>
            <person name="Malc E."/>
            <person name="Mieczkowski P."/>
            <person name="Kruszewska J.S."/>
            <person name="Biernat P."/>
            <person name="Pawlowska J."/>
        </authorList>
    </citation>
    <scope>NUCLEOTIDE SEQUENCE</scope>
    <source>
        <strain evidence="1">WA0000018081</strain>
    </source>
</reference>
<evidence type="ECO:0000313" key="2">
    <source>
        <dbReference type="Proteomes" id="UP000613177"/>
    </source>
</evidence>
<dbReference type="Proteomes" id="UP000613177">
    <property type="component" value="Unassembled WGS sequence"/>
</dbReference>
<accession>A0A8H7SVL0</accession>
<name>A0A8H7SVL0_9FUNG</name>
<dbReference type="AlphaFoldDB" id="A0A8H7SVL0"/>
<organism evidence="1 2">
    <name type="scientific">Thamnidium elegans</name>
    <dbReference type="NCBI Taxonomy" id="101142"/>
    <lineage>
        <taxon>Eukaryota</taxon>
        <taxon>Fungi</taxon>
        <taxon>Fungi incertae sedis</taxon>
        <taxon>Mucoromycota</taxon>
        <taxon>Mucoromycotina</taxon>
        <taxon>Mucoromycetes</taxon>
        <taxon>Mucorales</taxon>
        <taxon>Mucorineae</taxon>
        <taxon>Mucoraceae</taxon>
        <taxon>Thamnidium</taxon>
    </lineage>
</organism>
<gene>
    <name evidence="1" type="ORF">INT48_002188</name>
</gene>